<feature type="domain" description="tRNA synthetases class I catalytic" evidence="8">
    <location>
        <begin position="1"/>
        <end position="95"/>
    </location>
</feature>
<dbReference type="AlphaFoldDB" id="A0A815BBB6"/>
<dbReference type="PANTHER" id="PTHR10890:SF3">
    <property type="entry name" value="CYSTEINE--TRNA LIGASE, CYTOPLASMIC"/>
    <property type="match status" value="1"/>
</dbReference>
<evidence type="ECO:0000313" key="11">
    <source>
        <dbReference type="EMBL" id="CAF4224082.1"/>
    </source>
</evidence>
<evidence type="ECO:0000256" key="3">
    <source>
        <dbReference type="ARBA" id="ARBA00022723"/>
    </source>
</evidence>
<dbReference type="InterPro" id="IPR032678">
    <property type="entry name" value="tRNA-synt_1_cat_dom"/>
</dbReference>
<comment type="caution">
    <text evidence="9">The sequence shown here is derived from an EMBL/GenBank/DDBJ whole genome shotgun (WGS) entry which is preliminary data.</text>
</comment>
<sequence>EQFDVHTGGVDLKFPHHDNEIAQAEAHYNHDQWINYFLHSGHLTITGCKMSKSLKNFVTINQALEIYSSRQIRLLFLLHSWSGTLDFSDSGMDRALIYEKLLNEFFLNVKTHIRNRNLNDIKSYTKFDENDRQLNEEFLNLKREIHLALSDSIDTPKSMDHIRELIRLTNIYMNSMKVINTLLIRNIALYITRMLSIFGLINENNSGDQIGFGKPIQNINEITTIDVEQIAMPYVEQFSHFRDSVRRQAILSKNKEILTLCDHVRDVTLPDLGVRLEDGGEKTAIKFCDPEILRKEREQALLVEKSKQAKKERKS</sequence>
<keyword evidence="6" id="KW-0067">ATP-binding</keyword>
<evidence type="ECO:0000256" key="2">
    <source>
        <dbReference type="ARBA" id="ARBA00022598"/>
    </source>
</evidence>
<dbReference type="Gene3D" id="3.40.50.620">
    <property type="entry name" value="HUPs"/>
    <property type="match status" value="1"/>
</dbReference>
<keyword evidence="4" id="KW-0547">Nucleotide-binding</keyword>
<evidence type="ECO:0000256" key="5">
    <source>
        <dbReference type="ARBA" id="ARBA00022833"/>
    </source>
</evidence>
<dbReference type="GO" id="GO:0005737">
    <property type="term" value="C:cytoplasm"/>
    <property type="evidence" value="ECO:0007669"/>
    <property type="project" value="TreeGrafter"/>
</dbReference>
<dbReference type="GO" id="GO:0006423">
    <property type="term" value="P:cysteinyl-tRNA aminoacylation"/>
    <property type="evidence" value="ECO:0007669"/>
    <property type="project" value="TreeGrafter"/>
</dbReference>
<evidence type="ECO:0000256" key="1">
    <source>
        <dbReference type="ARBA" id="ARBA00001947"/>
    </source>
</evidence>
<proteinExistence type="predicted"/>
<evidence type="ECO:0000313" key="12">
    <source>
        <dbReference type="Proteomes" id="UP000663829"/>
    </source>
</evidence>
<dbReference type="GO" id="GO:0005524">
    <property type="term" value="F:ATP binding"/>
    <property type="evidence" value="ECO:0007669"/>
    <property type="project" value="UniProtKB-KW"/>
</dbReference>
<accession>A0A815BBB6</accession>
<dbReference type="SUPFAM" id="SSF47323">
    <property type="entry name" value="Anticodon-binding domain of a subclass of class I aminoacyl-tRNA synthetases"/>
    <property type="match status" value="1"/>
</dbReference>
<evidence type="ECO:0000256" key="6">
    <source>
        <dbReference type="ARBA" id="ARBA00022840"/>
    </source>
</evidence>
<keyword evidence="12" id="KW-1185">Reference proteome</keyword>
<protein>
    <recommendedName>
        <fullName evidence="7">Cysteine--tRNA ligase, cytoplasmic</fullName>
    </recommendedName>
</protein>
<evidence type="ECO:0000259" key="8">
    <source>
        <dbReference type="Pfam" id="PF01406"/>
    </source>
</evidence>
<dbReference type="SUPFAM" id="SSF52374">
    <property type="entry name" value="Nucleotidylyl transferase"/>
    <property type="match status" value="1"/>
</dbReference>
<dbReference type="InterPro" id="IPR009080">
    <property type="entry name" value="tRNAsynth_Ia_anticodon-bd"/>
</dbReference>
<feature type="non-terminal residue" evidence="9">
    <location>
        <position position="315"/>
    </location>
</feature>
<dbReference type="Proteomes" id="UP000681722">
    <property type="component" value="Unassembled WGS sequence"/>
</dbReference>
<dbReference type="GO" id="GO:0004817">
    <property type="term" value="F:cysteine-tRNA ligase activity"/>
    <property type="evidence" value="ECO:0007669"/>
    <property type="project" value="TreeGrafter"/>
</dbReference>
<comment type="cofactor">
    <cofactor evidence="1">
        <name>Zn(2+)</name>
        <dbReference type="ChEBI" id="CHEBI:29105"/>
    </cofactor>
</comment>
<keyword evidence="3" id="KW-0479">Metal-binding</keyword>
<dbReference type="PANTHER" id="PTHR10890">
    <property type="entry name" value="CYSTEINYL-TRNA SYNTHETASE"/>
    <property type="match status" value="1"/>
</dbReference>
<dbReference type="GO" id="GO:0046872">
    <property type="term" value="F:metal ion binding"/>
    <property type="evidence" value="ECO:0007669"/>
    <property type="project" value="UniProtKB-KW"/>
</dbReference>
<dbReference type="EMBL" id="CAJOBC010020681">
    <property type="protein sequence ID" value="CAF4047684.1"/>
    <property type="molecule type" value="Genomic_DNA"/>
</dbReference>
<name>A0A815BBB6_9BILA</name>
<dbReference type="Proteomes" id="UP000682733">
    <property type="component" value="Unassembled WGS sequence"/>
</dbReference>
<dbReference type="EMBL" id="CAJOBA010049472">
    <property type="protein sequence ID" value="CAF4224082.1"/>
    <property type="molecule type" value="Genomic_DNA"/>
</dbReference>
<dbReference type="EMBL" id="CAJNOQ010010961">
    <property type="protein sequence ID" value="CAF1265362.1"/>
    <property type="molecule type" value="Genomic_DNA"/>
</dbReference>
<evidence type="ECO:0000313" key="10">
    <source>
        <dbReference type="EMBL" id="CAF4047684.1"/>
    </source>
</evidence>
<evidence type="ECO:0000256" key="7">
    <source>
        <dbReference type="ARBA" id="ARBA00039362"/>
    </source>
</evidence>
<dbReference type="InterPro" id="IPR014729">
    <property type="entry name" value="Rossmann-like_a/b/a_fold"/>
</dbReference>
<dbReference type="InterPro" id="IPR024909">
    <property type="entry name" value="Cys-tRNA/MSH_ligase"/>
</dbReference>
<dbReference type="Pfam" id="PF01406">
    <property type="entry name" value="tRNA-synt_1e"/>
    <property type="match status" value="1"/>
</dbReference>
<keyword evidence="2" id="KW-0436">Ligase</keyword>
<keyword evidence="5" id="KW-0862">Zinc</keyword>
<organism evidence="9 12">
    <name type="scientific">Didymodactylos carnosus</name>
    <dbReference type="NCBI Taxonomy" id="1234261"/>
    <lineage>
        <taxon>Eukaryota</taxon>
        <taxon>Metazoa</taxon>
        <taxon>Spiralia</taxon>
        <taxon>Gnathifera</taxon>
        <taxon>Rotifera</taxon>
        <taxon>Eurotatoria</taxon>
        <taxon>Bdelloidea</taxon>
        <taxon>Philodinida</taxon>
        <taxon>Philodinidae</taxon>
        <taxon>Didymodactylos</taxon>
    </lineage>
</organism>
<dbReference type="Proteomes" id="UP000663829">
    <property type="component" value="Unassembled WGS sequence"/>
</dbReference>
<evidence type="ECO:0000313" key="9">
    <source>
        <dbReference type="EMBL" id="CAF1265362.1"/>
    </source>
</evidence>
<dbReference type="OrthoDB" id="438179at2759"/>
<gene>
    <name evidence="9" type="ORF">GPM918_LOCUS26814</name>
    <name evidence="10" type="ORF">SRO942_LOCUS27035</name>
    <name evidence="11" type="ORF">TMI583_LOCUS34707</name>
</gene>
<evidence type="ECO:0000256" key="4">
    <source>
        <dbReference type="ARBA" id="ARBA00022741"/>
    </source>
</evidence>
<reference evidence="9" key="1">
    <citation type="submission" date="2021-02" db="EMBL/GenBank/DDBJ databases">
        <authorList>
            <person name="Nowell W R."/>
        </authorList>
    </citation>
    <scope>NUCLEOTIDE SEQUENCE</scope>
</reference>